<sequence>MNLIVAVDNQWAIGNKNKLLNSIPEDMKFFRTTTTGKVVIMGRKTLESFPGGQPLKNRVNIVITRNPDYRVKDAIVVPDIPSALEAVKGYDTKDVYVIGGDSIYRQMLPYCDIAHVTKMNYTYEADTWFPNLDKDDEWEVVARSEERTYFDLEYEFDLYVRKTSYDAMKDYIRENCMD</sequence>
<dbReference type="EMBL" id="DVIT01000062">
    <property type="protein sequence ID" value="HIS48776.1"/>
    <property type="molecule type" value="Genomic_DNA"/>
</dbReference>
<dbReference type="InterPro" id="IPR024072">
    <property type="entry name" value="DHFR-like_dom_sf"/>
</dbReference>
<comment type="catalytic activity">
    <reaction evidence="7">
        <text>(6S)-5,6,7,8-tetrahydrofolate + NADP(+) = 7,8-dihydrofolate + NADPH + H(+)</text>
        <dbReference type="Rhea" id="RHEA:15009"/>
        <dbReference type="ChEBI" id="CHEBI:15378"/>
        <dbReference type="ChEBI" id="CHEBI:57451"/>
        <dbReference type="ChEBI" id="CHEBI:57453"/>
        <dbReference type="ChEBI" id="CHEBI:57783"/>
        <dbReference type="ChEBI" id="CHEBI:58349"/>
        <dbReference type="EC" id="1.5.1.3"/>
    </reaction>
</comment>
<dbReference type="Pfam" id="PF00186">
    <property type="entry name" value="DHFR_1"/>
    <property type="match status" value="1"/>
</dbReference>
<evidence type="ECO:0000256" key="5">
    <source>
        <dbReference type="ARBA" id="ARBA00022857"/>
    </source>
</evidence>
<dbReference type="SUPFAM" id="SSF53597">
    <property type="entry name" value="Dihydrofolate reductase-like"/>
    <property type="match status" value="1"/>
</dbReference>
<reference evidence="9" key="2">
    <citation type="journal article" date="2021" name="PeerJ">
        <title>Extensive microbial diversity within the chicken gut microbiome revealed by metagenomics and culture.</title>
        <authorList>
            <person name="Gilroy R."/>
            <person name="Ravi A."/>
            <person name="Getino M."/>
            <person name="Pursley I."/>
            <person name="Horton D.L."/>
            <person name="Alikhan N.F."/>
            <person name="Baker D."/>
            <person name="Gharbi K."/>
            <person name="Hall N."/>
            <person name="Watson M."/>
            <person name="Adriaenssens E.M."/>
            <person name="Foster-Nyarko E."/>
            <person name="Jarju S."/>
            <person name="Secka A."/>
            <person name="Antonio M."/>
            <person name="Oren A."/>
            <person name="Chaudhuri R.R."/>
            <person name="La Ragione R."/>
            <person name="Hildebrand F."/>
            <person name="Pallen M.J."/>
        </authorList>
    </citation>
    <scope>NUCLEOTIDE SEQUENCE</scope>
    <source>
        <strain evidence="9">CHK178-757</strain>
    </source>
</reference>
<protein>
    <recommendedName>
        <fullName evidence="3 7">Dihydrofolate reductase</fullName>
        <ecNumber evidence="3 7">1.5.1.3</ecNumber>
    </recommendedName>
</protein>
<comment type="function">
    <text evidence="7">Key enzyme in folate metabolism. Catalyzes an essential reaction for de novo glycine and purine synthesis, and for DNA precursor synthesis.</text>
</comment>
<evidence type="ECO:0000256" key="4">
    <source>
        <dbReference type="ARBA" id="ARBA00022563"/>
    </source>
</evidence>
<dbReference type="CDD" id="cd00209">
    <property type="entry name" value="DHFR"/>
    <property type="match status" value="1"/>
</dbReference>
<feature type="domain" description="DHFR" evidence="8">
    <location>
        <begin position="1"/>
        <end position="161"/>
    </location>
</feature>
<evidence type="ECO:0000256" key="1">
    <source>
        <dbReference type="ARBA" id="ARBA00004903"/>
    </source>
</evidence>
<evidence type="ECO:0000256" key="2">
    <source>
        <dbReference type="ARBA" id="ARBA00009539"/>
    </source>
</evidence>
<evidence type="ECO:0000313" key="9">
    <source>
        <dbReference type="EMBL" id="HIS48776.1"/>
    </source>
</evidence>
<dbReference type="GO" id="GO:0046654">
    <property type="term" value="P:tetrahydrofolate biosynthetic process"/>
    <property type="evidence" value="ECO:0007669"/>
    <property type="project" value="InterPro"/>
</dbReference>
<dbReference type="PANTHER" id="PTHR48069">
    <property type="entry name" value="DIHYDROFOLATE REDUCTASE"/>
    <property type="match status" value="1"/>
</dbReference>
<comment type="pathway">
    <text evidence="1 7">Cofactor biosynthesis; tetrahydrofolate biosynthesis; 5,6,7,8-tetrahydrofolate from 7,8-dihydrofolate: step 1/1.</text>
</comment>
<evidence type="ECO:0000256" key="7">
    <source>
        <dbReference type="PIRNR" id="PIRNR000194"/>
    </source>
</evidence>
<keyword evidence="5 7" id="KW-0521">NADP</keyword>
<keyword evidence="4 7" id="KW-0554">One-carbon metabolism</keyword>
<dbReference type="PRINTS" id="PR00070">
    <property type="entry name" value="DHFR"/>
</dbReference>
<evidence type="ECO:0000313" key="10">
    <source>
        <dbReference type="Proteomes" id="UP000823927"/>
    </source>
</evidence>
<dbReference type="GO" id="GO:0046655">
    <property type="term" value="P:folic acid metabolic process"/>
    <property type="evidence" value="ECO:0007669"/>
    <property type="project" value="TreeGrafter"/>
</dbReference>
<dbReference type="GO" id="GO:0046452">
    <property type="term" value="P:dihydrofolate metabolic process"/>
    <property type="evidence" value="ECO:0007669"/>
    <property type="project" value="TreeGrafter"/>
</dbReference>
<dbReference type="GO" id="GO:0004146">
    <property type="term" value="F:dihydrofolate reductase activity"/>
    <property type="evidence" value="ECO:0007669"/>
    <property type="project" value="UniProtKB-EC"/>
</dbReference>
<dbReference type="EC" id="1.5.1.3" evidence="3 7"/>
<gene>
    <name evidence="9" type="ORF">IAB46_14740</name>
</gene>
<comment type="caution">
    <text evidence="9">The sequence shown here is derived from an EMBL/GenBank/DDBJ whole genome shotgun (WGS) entry which is preliminary data.</text>
</comment>
<dbReference type="AlphaFoldDB" id="A0A9D1F742"/>
<evidence type="ECO:0000259" key="8">
    <source>
        <dbReference type="PROSITE" id="PS51330"/>
    </source>
</evidence>
<name>A0A9D1F742_9FIRM</name>
<evidence type="ECO:0000256" key="3">
    <source>
        <dbReference type="ARBA" id="ARBA00012856"/>
    </source>
</evidence>
<dbReference type="GO" id="GO:0006730">
    <property type="term" value="P:one-carbon metabolic process"/>
    <property type="evidence" value="ECO:0007669"/>
    <property type="project" value="UniProtKB-KW"/>
</dbReference>
<accession>A0A9D1F742</accession>
<organism evidence="9 10">
    <name type="scientific">Candidatus Scybalocola faecigallinarum</name>
    <dbReference type="NCBI Taxonomy" id="2840941"/>
    <lineage>
        <taxon>Bacteria</taxon>
        <taxon>Bacillati</taxon>
        <taxon>Bacillota</taxon>
        <taxon>Clostridia</taxon>
        <taxon>Lachnospirales</taxon>
        <taxon>Lachnospiraceae</taxon>
        <taxon>Lachnospiraceae incertae sedis</taxon>
        <taxon>Candidatus Scybalocola (ex Gilroy et al. 2021)</taxon>
    </lineage>
</organism>
<evidence type="ECO:0000256" key="6">
    <source>
        <dbReference type="ARBA" id="ARBA00023002"/>
    </source>
</evidence>
<reference evidence="9" key="1">
    <citation type="submission" date="2020-10" db="EMBL/GenBank/DDBJ databases">
        <authorList>
            <person name="Gilroy R."/>
        </authorList>
    </citation>
    <scope>NUCLEOTIDE SEQUENCE</scope>
    <source>
        <strain evidence="9">CHK178-757</strain>
    </source>
</reference>
<dbReference type="GO" id="GO:0050661">
    <property type="term" value="F:NADP binding"/>
    <property type="evidence" value="ECO:0007669"/>
    <property type="project" value="InterPro"/>
</dbReference>
<dbReference type="PROSITE" id="PS51330">
    <property type="entry name" value="DHFR_2"/>
    <property type="match status" value="1"/>
</dbReference>
<dbReference type="PIRSF" id="PIRSF000194">
    <property type="entry name" value="DHFR"/>
    <property type="match status" value="1"/>
</dbReference>
<dbReference type="PANTHER" id="PTHR48069:SF3">
    <property type="entry name" value="DIHYDROFOLATE REDUCTASE"/>
    <property type="match status" value="1"/>
</dbReference>
<comment type="similarity">
    <text evidence="2 7">Belongs to the dihydrofolate reductase family.</text>
</comment>
<dbReference type="InterPro" id="IPR012259">
    <property type="entry name" value="DHFR"/>
</dbReference>
<proteinExistence type="inferred from homology"/>
<dbReference type="Gene3D" id="3.40.430.10">
    <property type="entry name" value="Dihydrofolate Reductase, subunit A"/>
    <property type="match status" value="1"/>
</dbReference>
<keyword evidence="6 7" id="KW-0560">Oxidoreductase</keyword>
<dbReference type="Proteomes" id="UP000823927">
    <property type="component" value="Unassembled WGS sequence"/>
</dbReference>
<dbReference type="InterPro" id="IPR001796">
    <property type="entry name" value="DHFR_dom"/>
</dbReference>